<keyword evidence="3 7" id="KW-0808">Transferase</keyword>
<dbReference type="PANTHER" id="PTHR43281:SF1">
    <property type="entry name" value="FARNESYL DIPHOSPHATE SYNTHASE"/>
    <property type="match status" value="1"/>
</dbReference>
<dbReference type="GO" id="GO:0004659">
    <property type="term" value="F:prenyltransferase activity"/>
    <property type="evidence" value="ECO:0007669"/>
    <property type="project" value="InterPro"/>
</dbReference>
<reference evidence="8 9" key="1">
    <citation type="journal article" date="2019" name="Nature">
        <title>A new antibiotic selectively kills Gram-negative pathogens.</title>
        <authorList>
            <person name="Imai Y."/>
            <person name="Meyer K.J."/>
            <person name="Iinishi A."/>
            <person name="Favre-Godal Q."/>
            <person name="Green R."/>
            <person name="Manuse S."/>
            <person name="Caboni M."/>
            <person name="Mori M."/>
            <person name="Niles S."/>
            <person name="Ghiglieri M."/>
            <person name="Honrao C."/>
            <person name="Ma X."/>
            <person name="Guo J.J."/>
            <person name="Makriyannis A."/>
            <person name="Linares-Otoya L."/>
            <person name="Boehringer N."/>
            <person name="Wuisan Z.G."/>
            <person name="Kaur H."/>
            <person name="Wu R."/>
            <person name="Mateus A."/>
            <person name="Typas A."/>
            <person name="Savitski M.M."/>
            <person name="Espinoza J.L."/>
            <person name="O'Rourke A."/>
            <person name="Nelson K.E."/>
            <person name="Hiller S."/>
            <person name="Noinaj N."/>
            <person name="Schaeberle T.F."/>
            <person name="D'Onofrio A."/>
            <person name="Lewis K."/>
        </authorList>
    </citation>
    <scope>NUCLEOTIDE SEQUENCE [LARGE SCALE GENOMIC DNA]</scope>
    <source>
        <strain evidence="8 9">HGB 1456</strain>
    </source>
</reference>
<evidence type="ECO:0000256" key="2">
    <source>
        <dbReference type="ARBA" id="ARBA00006706"/>
    </source>
</evidence>
<dbReference type="PROSITE" id="PS00444">
    <property type="entry name" value="POLYPRENYL_SYNTHASE_2"/>
    <property type="match status" value="1"/>
</dbReference>
<gene>
    <name evidence="8" type="ORF">GEA64_20890</name>
</gene>
<evidence type="ECO:0000256" key="1">
    <source>
        <dbReference type="ARBA" id="ARBA00001946"/>
    </source>
</evidence>
<name>A0A7C9KFD4_9GAMM</name>
<dbReference type="InterPro" id="IPR008949">
    <property type="entry name" value="Isoprenoid_synthase_dom_sf"/>
</dbReference>
<dbReference type="PANTHER" id="PTHR43281">
    <property type="entry name" value="FARNESYL DIPHOSPHATE SYNTHASE"/>
    <property type="match status" value="1"/>
</dbReference>
<dbReference type="EMBL" id="WHZZ01000014">
    <property type="protein sequence ID" value="MQL50261.1"/>
    <property type="molecule type" value="Genomic_DNA"/>
</dbReference>
<comment type="caution">
    <text evidence="8">The sequence shown here is derived from an EMBL/GenBank/DDBJ whole genome shotgun (WGS) entry which is preliminary data.</text>
</comment>
<comment type="cofactor">
    <cofactor evidence="1">
        <name>Mg(2+)</name>
        <dbReference type="ChEBI" id="CHEBI:18420"/>
    </cofactor>
</comment>
<evidence type="ECO:0000256" key="5">
    <source>
        <dbReference type="ARBA" id="ARBA00022842"/>
    </source>
</evidence>
<comment type="similarity">
    <text evidence="2 7">Belongs to the FPP/GGPP synthase family.</text>
</comment>
<dbReference type="InterPro" id="IPR000092">
    <property type="entry name" value="Polyprenyl_synt"/>
</dbReference>
<dbReference type="GO" id="GO:0046872">
    <property type="term" value="F:metal ion binding"/>
    <property type="evidence" value="ECO:0007669"/>
    <property type="project" value="UniProtKB-KW"/>
</dbReference>
<evidence type="ECO:0000313" key="9">
    <source>
        <dbReference type="Proteomes" id="UP000481739"/>
    </source>
</evidence>
<evidence type="ECO:0000313" key="8">
    <source>
        <dbReference type="EMBL" id="MQL50261.1"/>
    </source>
</evidence>
<evidence type="ECO:0000256" key="6">
    <source>
        <dbReference type="ARBA" id="ARBA00023229"/>
    </source>
</evidence>
<dbReference type="Proteomes" id="UP000481739">
    <property type="component" value="Unassembled WGS sequence"/>
</dbReference>
<proteinExistence type="inferred from homology"/>
<dbReference type="AlphaFoldDB" id="A0A7C9KFD4"/>
<keyword evidence="6" id="KW-0414">Isoprene biosynthesis</keyword>
<evidence type="ECO:0000256" key="3">
    <source>
        <dbReference type="ARBA" id="ARBA00022679"/>
    </source>
</evidence>
<dbReference type="PROSITE" id="PS00723">
    <property type="entry name" value="POLYPRENYL_SYNTHASE_1"/>
    <property type="match status" value="1"/>
</dbReference>
<keyword evidence="4" id="KW-0479">Metal-binding</keyword>
<dbReference type="SUPFAM" id="SSF48576">
    <property type="entry name" value="Terpenoid synthases"/>
    <property type="match status" value="1"/>
</dbReference>
<accession>A0A7C9KFD4</accession>
<dbReference type="InterPro" id="IPR033749">
    <property type="entry name" value="Polyprenyl_synt_CS"/>
</dbReference>
<dbReference type="RefSeq" id="WP_152963973.1">
    <property type="nucleotide sequence ID" value="NZ_CAWOZU010000005.1"/>
</dbReference>
<keyword evidence="5" id="KW-0460">Magnesium</keyword>
<dbReference type="Gene3D" id="1.10.600.10">
    <property type="entry name" value="Farnesyl Diphosphate Synthase"/>
    <property type="match status" value="1"/>
</dbReference>
<dbReference type="Pfam" id="PF00348">
    <property type="entry name" value="polyprenyl_synt"/>
    <property type="match status" value="1"/>
</dbReference>
<evidence type="ECO:0000256" key="4">
    <source>
        <dbReference type="ARBA" id="ARBA00022723"/>
    </source>
</evidence>
<organism evidence="8 9">
    <name type="scientific">Photorhabdus khanii</name>
    <dbReference type="NCBI Taxonomy" id="1004150"/>
    <lineage>
        <taxon>Bacteria</taxon>
        <taxon>Pseudomonadati</taxon>
        <taxon>Pseudomonadota</taxon>
        <taxon>Gammaproteobacteria</taxon>
        <taxon>Enterobacterales</taxon>
        <taxon>Morganellaceae</taxon>
        <taxon>Photorhabdus</taxon>
    </lineage>
</organism>
<evidence type="ECO:0000256" key="7">
    <source>
        <dbReference type="RuleBase" id="RU004466"/>
    </source>
</evidence>
<protein>
    <submittedName>
        <fullName evidence="8">Polyprenyl synthetase family protein</fullName>
    </submittedName>
</protein>
<dbReference type="GO" id="GO:0008299">
    <property type="term" value="P:isoprenoid biosynthetic process"/>
    <property type="evidence" value="ECO:0007669"/>
    <property type="project" value="UniProtKB-KW"/>
</dbReference>
<sequence length="317" mass="35612">MNVSTAQAMNYEETLLELQSALQQHLERILPSEAPDDKVCAAMRASTLVSGKRIRPLLLLLIVLDLGENPWKTDFLQLASAIEIVHAASLILDDLPCMDNAEHRRGRPAIHRQYGESVAILAAVALLSRAFGLIVETNLSEYDKSASVAILSHAIGLNGLVQGQFRDLNNTLCTGNYHAIAATNDLKTGLLFDATLQLAAIAVNAPDIIRQALRHVSQHLGQAFQLLDDLSDDLNNTGKDMYQDKEKLTMVTLLGKSKVHEHLRRHIRYIDKYLAVVCRRHSASRYFIRRWFDKNIAMFNEFQPWPKKNEKDRSHSA</sequence>
<dbReference type="SFLD" id="SFLDS00005">
    <property type="entry name" value="Isoprenoid_Synthase_Type_I"/>
    <property type="match status" value="1"/>
</dbReference>